<dbReference type="InterPro" id="IPR050194">
    <property type="entry name" value="Glycosyltransferase_grp1"/>
</dbReference>
<dbReference type="SUPFAM" id="SSF51735">
    <property type="entry name" value="NAD(P)-binding Rossmann-fold domains"/>
    <property type="match status" value="1"/>
</dbReference>
<reference evidence="3 4" key="1">
    <citation type="journal article" date="2019" name="Int. J. Syst. Evol. Microbiol.">
        <title>The Global Catalogue of Microorganisms (GCM) 10K type strain sequencing project: providing services to taxonomists for standard genome sequencing and annotation.</title>
        <authorList>
            <consortium name="The Broad Institute Genomics Platform"/>
            <consortium name="The Broad Institute Genome Sequencing Center for Infectious Disease"/>
            <person name="Wu L."/>
            <person name="Ma J."/>
        </authorList>
    </citation>
    <scope>NUCLEOTIDE SEQUENCE [LARGE SCALE GENOMIC DNA]</scope>
    <source>
        <strain evidence="3 4">JCM 14283</strain>
    </source>
</reference>
<dbReference type="PANTHER" id="PTHR45947:SF3">
    <property type="entry name" value="SULFOQUINOVOSYL TRANSFERASE SQD2"/>
    <property type="match status" value="1"/>
</dbReference>
<dbReference type="Pfam" id="PF01370">
    <property type="entry name" value="Epimerase"/>
    <property type="match status" value="1"/>
</dbReference>
<dbReference type="Gene3D" id="3.40.50.720">
    <property type="entry name" value="NAD(P)-binding Rossmann-like Domain"/>
    <property type="match status" value="1"/>
</dbReference>
<dbReference type="PANTHER" id="PTHR45947">
    <property type="entry name" value="SULFOQUINOVOSYL TRANSFERASE SQD2"/>
    <property type="match status" value="1"/>
</dbReference>
<dbReference type="InterPro" id="IPR001509">
    <property type="entry name" value="Epimerase_deHydtase"/>
</dbReference>
<evidence type="ECO:0000313" key="3">
    <source>
        <dbReference type="EMBL" id="GAA2021955.1"/>
    </source>
</evidence>
<dbReference type="EMBL" id="BAAANB010000001">
    <property type="protein sequence ID" value="GAA2021955.1"/>
    <property type="molecule type" value="Genomic_DNA"/>
</dbReference>
<proteinExistence type="predicted"/>
<dbReference type="SUPFAM" id="SSF53756">
    <property type="entry name" value="UDP-Glycosyltransferase/glycogen phosphorylase"/>
    <property type="match status" value="1"/>
</dbReference>
<dbReference type="InterPro" id="IPR036291">
    <property type="entry name" value="NAD(P)-bd_dom_sf"/>
</dbReference>
<dbReference type="Pfam" id="PF13692">
    <property type="entry name" value="Glyco_trans_1_4"/>
    <property type="match status" value="1"/>
</dbReference>
<evidence type="ECO:0000259" key="2">
    <source>
        <dbReference type="Pfam" id="PF01370"/>
    </source>
</evidence>
<accession>A0ABN2TX40</accession>
<feature type="domain" description="NAD-dependent epimerase/dehydratase" evidence="2">
    <location>
        <begin position="8"/>
        <end position="209"/>
    </location>
</feature>
<name>A0ABN2TX40_9MICO</name>
<organism evidence="3 4">
    <name type="scientific">Terrabacter terrae</name>
    <dbReference type="NCBI Taxonomy" id="318434"/>
    <lineage>
        <taxon>Bacteria</taxon>
        <taxon>Bacillati</taxon>
        <taxon>Actinomycetota</taxon>
        <taxon>Actinomycetes</taxon>
        <taxon>Micrococcales</taxon>
        <taxon>Intrasporangiaceae</taxon>
        <taxon>Terrabacter</taxon>
    </lineage>
</organism>
<evidence type="ECO:0000313" key="4">
    <source>
        <dbReference type="Proteomes" id="UP001501285"/>
    </source>
</evidence>
<sequence length="691" mass="73974">MRREAIRVAVVGSSGFIGSAVCAALQARGADILPIQAPRVRMSDSAPSQVPDEYRQHVDDLAKALRGARVVVNAAGISTATTGDRAAVFGANGLLPGLVGAAAKQAGVERFIHVSSAAVQGDAATLDVGPASSTFSAYSESKALGEALARSFGPLSTTVFRPGGVHGPTRKVTQTYAKFARSAASSVAGSGTANTPQALVFNVGDAIAFLATCKAPAPAVVTHPSEELTVRELAEYLGGHTPLEIPPAIASRAVRVAKVAGRGSSRLAAMARRLEILWFGQRQAPSWLTEAGWVAPLGKDAWVELGRTARRSPVAARKHVAVVASVPEQIRAQYGVHLDIWEAADCQVTLVVGNTGGDVHIDGCDVRRIPLVRNMALLPLLRATLGTFRVLVNSRPDLIVYGSPVASLVGALASCLLVRERWYVVHGVREETLSGARKRVAGIASVITRVLSSRTMYVSRSSYDAQQSWLVGQLAHQEVAECGFVGIDIESLMETATGTSRAEHRRLLRLNDDAILIGFVGRLARDKGIEELVAAVELLRSDGTPIELLLVGDYDADDVLPQSVTERISTSPYIHHLGHVANPGPWYSAMDALCLPSYREGLPTVVLEAGALGVPVIATRVTGTVDAVRDDEGWLCQPRSTDDLRRAIQRCLNEPSVSHDRAERHKLRMRANYNSREVRRWWSSQYAEVLK</sequence>
<dbReference type="Proteomes" id="UP001501285">
    <property type="component" value="Unassembled WGS sequence"/>
</dbReference>
<evidence type="ECO:0000256" key="1">
    <source>
        <dbReference type="ARBA" id="ARBA00021292"/>
    </source>
</evidence>
<dbReference type="RefSeq" id="WP_425579937.1">
    <property type="nucleotide sequence ID" value="NZ_BAAANB010000001.1"/>
</dbReference>
<dbReference type="Gene3D" id="3.40.50.2000">
    <property type="entry name" value="Glycogen Phosphorylase B"/>
    <property type="match status" value="2"/>
</dbReference>
<protein>
    <recommendedName>
        <fullName evidence="1">D-inositol 3-phosphate glycosyltransferase</fullName>
    </recommendedName>
</protein>
<comment type="caution">
    <text evidence="3">The sequence shown here is derived from an EMBL/GenBank/DDBJ whole genome shotgun (WGS) entry which is preliminary data.</text>
</comment>
<gene>
    <name evidence="3" type="ORF">GCM10009740_08490</name>
</gene>
<keyword evidence="4" id="KW-1185">Reference proteome</keyword>